<gene>
    <name evidence="4" type="ORF">ACFQGB_21210</name>
</gene>
<feature type="transmembrane region" description="Helical" evidence="2">
    <location>
        <begin position="335"/>
        <end position="351"/>
    </location>
</feature>
<dbReference type="CDD" id="cd04179">
    <property type="entry name" value="DPM_DPG-synthase_like"/>
    <property type="match status" value="1"/>
</dbReference>
<reference evidence="4 5" key="1">
    <citation type="journal article" date="2019" name="Int. J. Syst. Evol. Microbiol.">
        <title>The Global Catalogue of Microorganisms (GCM) 10K type strain sequencing project: providing services to taxonomists for standard genome sequencing and annotation.</title>
        <authorList>
            <consortium name="The Broad Institute Genomics Platform"/>
            <consortium name="The Broad Institute Genome Sequencing Center for Infectious Disease"/>
            <person name="Wu L."/>
            <person name="Ma J."/>
        </authorList>
    </citation>
    <scope>NUCLEOTIDE SEQUENCE [LARGE SCALE GENOMIC DNA]</scope>
    <source>
        <strain evidence="4 5">GX26</strain>
    </source>
</reference>
<dbReference type="PANTHER" id="PTHR48090:SF6">
    <property type="entry name" value="SLR5056 PROTEIN"/>
    <property type="match status" value="1"/>
</dbReference>
<feature type="compositionally biased region" description="Low complexity" evidence="1">
    <location>
        <begin position="69"/>
        <end position="82"/>
    </location>
</feature>
<dbReference type="InterPro" id="IPR029044">
    <property type="entry name" value="Nucleotide-diphossugar_trans"/>
</dbReference>
<keyword evidence="2" id="KW-0812">Transmembrane</keyword>
<evidence type="ECO:0000313" key="4">
    <source>
        <dbReference type="EMBL" id="MFC6955390.1"/>
    </source>
</evidence>
<dbReference type="InterPro" id="IPR050256">
    <property type="entry name" value="Glycosyltransferase_2"/>
</dbReference>
<keyword evidence="2" id="KW-1133">Transmembrane helix</keyword>
<name>A0ABD5VIL8_9EURY</name>
<feature type="region of interest" description="Disordered" evidence="1">
    <location>
        <begin position="57"/>
        <end position="122"/>
    </location>
</feature>
<dbReference type="AlphaFoldDB" id="A0ABD5VIL8"/>
<dbReference type="Proteomes" id="UP001596395">
    <property type="component" value="Unassembled WGS sequence"/>
</dbReference>
<dbReference type="EMBL" id="JBHSXN010000006">
    <property type="protein sequence ID" value="MFC6955390.1"/>
    <property type="molecule type" value="Genomic_DNA"/>
</dbReference>
<dbReference type="Gene3D" id="3.90.550.10">
    <property type="entry name" value="Spore Coat Polysaccharide Biosynthesis Protein SpsA, Chain A"/>
    <property type="match status" value="1"/>
</dbReference>
<comment type="caution">
    <text evidence="4">The sequence shown here is derived from an EMBL/GenBank/DDBJ whole genome shotgun (WGS) entry which is preliminary data.</text>
</comment>
<feature type="domain" description="Glycosyltransferase 2-like" evidence="3">
    <location>
        <begin position="95"/>
        <end position="217"/>
    </location>
</feature>
<proteinExistence type="predicted"/>
<dbReference type="PANTHER" id="PTHR48090">
    <property type="entry name" value="UNDECAPRENYL-PHOSPHATE 4-DEOXY-4-FORMAMIDO-L-ARABINOSE TRANSFERASE-RELATED"/>
    <property type="match status" value="1"/>
</dbReference>
<keyword evidence="5" id="KW-1185">Reference proteome</keyword>
<protein>
    <submittedName>
        <fullName evidence="4">Glycosyltransferase family 2 protein</fullName>
    </submittedName>
</protein>
<keyword evidence="2" id="KW-0472">Membrane</keyword>
<accession>A0ABD5VIL8</accession>
<organism evidence="4 5">
    <name type="scientific">Halorubellus litoreus</name>
    <dbReference type="NCBI Taxonomy" id="755308"/>
    <lineage>
        <taxon>Archaea</taxon>
        <taxon>Methanobacteriati</taxon>
        <taxon>Methanobacteriota</taxon>
        <taxon>Stenosarchaea group</taxon>
        <taxon>Halobacteria</taxon>
        <taxon>Halobacteriales</taxon>
        <taxon>Halorubellaceae</taxon>
        <taxon>Halorubellus</taxon>
    </lineage>
</organism>
<dbReference type="SUPFAM" id="SSF53448">
    <property type="entry name" value="Nucleotide-diphospho-sugar transferases"/>
    <property type="match status" value="1"/>
</dbReference>
<dbReference type="Pfam" id="PF00535">
    <property type="entry name" value="Glycos_transf_2"/>
    <property type="match status" value="1"/>
</dbReference>
<evidence type="ECO:0000256" key="2">
    <source>
        <dbReference type="SAM" id="Phobius"/>
    </source>
</evidence>
<evidence type="ECO:0000256" key="1">
    <source>
        <dbReference type="SAM" id="MobiDB-lite"/>
    </source>
</evidence>
<dbReference type="InterPro" id="IPR001173">
    <property type="entry name" value="Glyco_trans_2-like"/>
</dbReference>
<evidence type="ECO:0000313" key="5">
    <source>
        <dbReference type="Proteomes" id="UP001596395"/>
    </source>
</evidence>
<feature type="transmembrane region" description="Helical" evidence="2">
    <location>
        <begin position="304"/>
        <end position="323"/>
    </location>
</feature>
<evidence type="ECO:0000259" key="3">
    <source>
        <dbReference type="Pfam" id="PF00535"/>
    </source>
</evidence>
<sequence>MYDGCTVAVVVPAYDEGDTVADVLASMPSYVDRVYAIDDDSTDDTWAEICRVAAGTDETMRPTNEDNASESTATDGTTATGASDDDRTWASAADDDREERSQAVESIADGGTAPPDVVPIRHEENQGAGGALKTGYRRAMDDGMDVTVTMDADGQMDPADMADLVEPVAAGRAGYAKGNRLAKAEYREEMPTFRFVGNWLLSILTKIASGHWNVMDSQNGYTAISGDALAAIDLTAVGDDHQYTNDVLVQLNVEGVRVEDVPMPAEYGDENSTISLTGFVPQTSFALLEGFCYRLKERHVARDFHPLSMFYGLGVLTVLTGVVTKLHGDDDDGSLLVAIQGVAFLLFGMVLDRRENEHGGDDA</sequence>
<dbReference type="RefSeq" id="WP_336352316.1">
    <property type="nucleotide sequence ID" value="NZ_JAZAQL010000006.1"/>
</dbReference>